<dbReference type="InterPro" id="IPR007867">
    <property type="entry name" value="GMC_OxRtase_C"/>
</dbReference>
<dbReference type="PANTHER" id="PTHR11552">
    <property type="entry name" value="GLUCOSE-METHANOL-CHOLINE GMC OXIDOREDUCTASE"/>
    <property type="match status" value="1"/>
</dbReference>
<dbReference type="PANTHER" id="PTHR11552:SF147">
    <property type="entry name" value="CHOLINE DEHYDROGENASE, MITOCHONDRIAL"/>
    <property type="match status" value="1"/>
</dbReference>
<dbReference type="GO" id="GO:0016614">
    <property type="term" value="F:oxidoreductase activity, acting on CH-OH group of donors"/>
    <property type="evidence" value="ECO:0007669"/>
    <property type="project" value="InterPro"/>
</dbReference>
<protein>
    <submittedName>
        <fullName evidence="8">GMC family oxidoreductase N-terminal domain-containing protein</fullName>
    </submittedName>
</protein>
<evidence type="ECO:0000313" key="8">
    <source>
        <dbReference type="EMBL" id="MCB4822392.1"/>
    </source>
</evidence>
<dbReference type="Pfam" id="PF05199">
    <property type="entry name" value="GMC_oxred_C"/>
    <property type="match status" value="1"/>
</dbReference>
<dbReference type="Pfam" id="PF00732">
    <property type="entry name" value="GMC_oxred_N"/>
    <property type="match status" value="1"/>
</dbReference>
<dbReference type="PIRSF" id="PIRSF000137">
    <property type="entry name" value="Alcohol_oxidase"/>
    <property type="match status" value="1"/>
</dbReference>
<dbReference type="InterPro" id="IPR012132">
    <property type="entry name" value="GMC_OxRdtase"/>
</dbReference>
<feature type="domain" description="Glucose-methanol-choline oxidoreductase N-terminal" evidence="7">
    <location>
        <begin position="252"/>
        <end position="266"/>
    </location>
</feature>
<accession>A0A9X1IDG5</accession>
<feature type="domain" description="Glucose-methanol-choline oxidoreductase N-terminal" evidence="6">
    <location>
        <begin position="81"/>
        <end position="104"/>
    </location>
</feature>
<dbReference type="InterPro" id="IPR000172">
    <property type="entry name" value="GMC_OxRdtase_N"/>
</dbReference>
<reference evidence="8" key="1">
    <citation type="submission" date="2021-10" db="EMBL/GenBank/DDBJ databases">
        <title>Roseicella aerolatum sp. nov., isolated from aerosols of e-waste dismantling site.</title>
        <authorList>
            <person name="Qin T."/>
        </authorList>
    </citation>
    <scope>NUCLEOTIDE SEQUENCE</scope>
    <source>
        <strain evidence="8">GB24</strain>
    </source>
</reference>
<comment type="similarity">
    <text evidence="2 5">Belongs to the GMC oxidoreductase family.</text>
</comment>
<dbReference type="SUPFAM" id="SSF51905">
    <property type="entry name" value="FAD/NAD(P)-binding domain"/>
    <property type="match status" value="1"/>
</dbReference>
<evidence type="ECO:0000259" key="6">
    <source>
        <dbReference type="PROSITE" id="PS00623"/>
    </source>
</evidence>
<keyword evidence="4 5" id="KW-0274">FAD</keyword>
<comment type="cofactor">
    <cofactor evidence="1">
        <name>FAD</name>
        <dbReference type="ChEBI" id="CHEBI:57692"/>
    </cofactor>
</comment>
<evidence type="ECO:0000256" key="2">
    <source>
        <dbReference type="ARBA" id="ARBA00010790"/>
    </source>
</evidence>
<evidence type="ECO:0000256" key="4">
    <source>
        <dbReference type="ARBA" id="ARBA00022827"/>
    </source>
</evidence>
<gene>
    <name evidence="8" type="ORF">LHA35_11665</name>
</gene>
<dbReference type="SUPFAM" id="SSF54373">
    <property type="entry name" value="FAD-linked reductases, C-terminal domain"/>
    <property type="match status" value="1"/>
</dbReference>
<dbReference type="InterPro" id="IPR036188">
    <property type="entry name" value="FAD/NAD-bd_sf"/>
</dbReference>
<name>A0A9X1IDG5_9PROT</name>
<evidence type="ECO:0000259" key="7">
    <source>
        <dbReference type="PROSITE" id="PS00624"/>
    </source>
</evidence>
<evidence type="ECO:0000256" key="5">
    <source>
        <dbReference type="RuleBase" id="RU003968"/>
    </source>
</evidence>
<dbReference type="EMBL" id="JAJAQI010000015">
    <property type="protein sequence ID" value="MCB4822392.1"/>
    <property type="molecule type" value="Genomic_DNA"/>
</dbReference>
<sequence length="531" mass="57895">MEETDYLVIGAGSAGCVVAARLGEAGERVTLLEAGPRDRHPWIHIPAGMLKLLQNQKLVNWGYTTEPDSATGHREIRWPRGRTLGGSSSINGMLYVRGNPADFDIWAQMGCRGWSYEEVLPFFRRSEHYVQGGDPEVRGQGGPLQVEDYRTILPLTHRFVEAAQQAGHPFRQDLNGKKQEGVGYSQMTRLGRWRGSTARTFLARAKGKVRVETEAQAARLLFDGRRCIGAEFRQGGVLRTIHVKREVIVSGGAVNSPHLLQLSGLGPAEHLRGLGIAVLQDMPQVGLNLQDHYVSRVQHRVKDSISTNQLARGLRLAGEVARFFALGKGALTFGVTTAQVFARSREGLASPDLQLLFTPASYTLGQFGVLETEPGMTCAICPVKPDSRGTVLAKSADPFERPAIRPNYLSAPSDQRLLAAGIRMVREIFAQAPIARYSVQEILPGPGVASEEELLAFNRQYGTTIYHPVGTCRMGEDPMSVVDSRLRVRGIGGLRVADASIMPTLTTGNTNAPTIMIGEKAAAMILEEARA</sequence>
<comment type="caution">
    <text evidence="8">The sequence shown here is derived from an EMBL/GenBank/DDBJ whole genome shotgun (WGS) entry which is preliminary data.</text>
</comment>
<evidence type="ECO:0000256" key="1">
    <source>
        <dbReference type="ARBA" id="ARBA00001974"/>
    </source>
</evidence>
<dbReference type="GO" id="GO:0050660">
    <property type="term" value="F:flavin adenine dinucleotide binding"/>
    <property type="evidence" value="ECO:0007669"/>
    <property type="project" value="InterPro"/>
</dbReference>
<dbReference type="PROSITE" id="PS00624">
    <property type="entry name" value="GMC_OXRED_2"/>
    <property type="match status" value="1"/>
</dbReference>
<evidence type="ECO:0000313" key="9">
    <source>
        <dbReference type="Proteomes" id="UP001139311"/>
    </source>
</evidence>
<evidence type="ECO:0000256" key="3">
    <source>
        <dbReference type="ARBA" id="ARBA00022630"/>
    </source>
</evidence>
<keyword evidence="3 5" id="KW-0285">Flavoprotein</keyword>
<dbReference type="Proteomes" id="UP001139311">
    <property type="component" value="Unassembled WGS sequence"/>
</dbReference>
<dbReference type="AlphaFoldDB" id="A0A9X1IDG5"/>
<organism evidence="8 9">
    <name type="scientific">Roseicella aerolata</name>
    <dbReference type="NCBI Taxonomy" id="2883479"/>
    <lineage>
        <taxon>Bacteria</taxon>
        <taxon>Pseudomonadati</taxon>
        <taxon>Pseudomonadota</taxon>
        <taxon>Alphaproteobacteria</taxon>
        <taxon>Acetobacterales</taxon>
        <taxon>Roseomonadaceae</taxon>
        <taxon>Roseicella</taxon>
    </lineage>
</organism>
<proteinExistence type="inferred from homology"/>
<dbReference type="PROSITE" id="PS00623">
    <property type="entry name" value="GMC_OXRED_1"/>
    <property type="match status" value="1"/>
</dbReference>
<dbReference type="Gene3D" id="3.50.50.60">
    <property type="entry name" value="FAD/NAD(P)-binding domain"/>
    <property type="match status" value="1"/>
</dbReference>
<dbReference type="Gene3D" id="3.30.560.10">
    <property type="entry name" value="Glucose Oxidase, domain 3"/>
    <property type="match status" value="1"/>
</dbReference>
<keyword evidence="9" id="KW-1185">Reference proteome</keyword>
<dbReference type="RefSeq" id="WP_226608436.1">
    <property type="nucleotide sequence ID" value="NZ_JAJAQI010000015.1"/>
</dbReference>